<feature type="region of interest" description="Disordered" evidence="1">
    <location>
        <begin position="1341"/>
        <end position="1360"/>
    </location>
</feature>
<dbReference type="GO" id="GO:0061630">
    <property type="term" value="F:ubiquitin protein ligase activity"/>
    <property type="evidence" value="ECO:0007669"/>
    <property type="project" value="TreeGrafter"/>
</dbReference>
<feature type="compositionally biased region" description="Low complexity" evidence="1">
    <location>
        <begin position="1"/>
        <end position="14"/>
    </location>
</feature>
<comment type="caution">
    <text evidence="3">The sequence shown here is derived from an EMBL/GenBank/DDBJ whole genome shotgun (WGS) entry which is preliminary data.</text>
</comment>
<dbReference type="PANTHER" id="PTHR12429:SF14">
    <property type="entry name" value="NEURALIZED-LIKE PROTEIN 4"/>
    <property type="match status" value="1"/>
</dbReference>
<feature type="domain" description="NHR" evidence="2">
    <location>
        <begin position="279"/>
        <end position="452"/>
    </location>
</feature>
<feature type="domain" description="NHR" evidence="2">
    <location>
        <begin position="660"/>
        <end position="887"/>
    </location>
</feature>
<feature type="domain" description="NHR" evidence="2">
    <location>
        <begin position="446"/>
        <end position="630"/>
    </location>
</feature>
<dbReference type="OrthoDB" id="49113at2759"/>
<gene>
    <name evidence="3" type="ORF">E2I00_008709</name>
</gene>
<dbReference type="PANTHER" id="PTHR12429">
    <property type="entry name" value="NEURALIZED"/>
    <property type="match status" value="1"/>
</dbReference>
<dbReference type="FunFam" id="2.60.120.920:FF:000016">
    <property type="entry name" value="neuralized-like protein 4 isoform X2"/>
    <property type="match status" value="1"/>
</dbReference>
<evidence type="ECO:0000256" key="1">
    <source>
        <dbReference type="SAM" id="MobiDB-lite"/>
    </source>
</evidence>
<dbReference type="InterPro" id="IPR006573">
    <property type="entry name" value="NHR_dom"/>
</dbReference>
<reference evidence="3 4" key="1">
    <citation type="journal article" date="2019" name="PLoS ONE">
        <title>Genomic analyses reveal an absence of contemporary introgressive admixture between fin whales and blue whales, despite known hybrids.</title>
        <authorList>
            <person name="Westbury M.V."/>
            <person name="Petersen B."/>
            <person name="Lorenzen E.D."/>
        </authorList>
    </citation>
    <scope>NUCLEOTIDE SEQUENCE [LARGE SCALE GENOMIC DNA]</scope>
    <source>
        <strain evidence="3">FinWhale-01</strain>
    </source>
</reference>
<organism evidence="3 4">
    <name type="scientific">Balaenoptera physalus</name>
    <name type="common">Fin whale</name>
    <name type="synonym">Balaena physalus</name>
    <dbReference type="NCBI Taxonomy" id="9770"/>
    <lineage>
        <taxon>Eukaryota</taxon>
        <taxon>Metazoa</taxon>
        <taxon>Chordata</taxon>
        <taxon>Craniata</taxon>
        <taxon>Vertebrata</taxon>
        <taxon>Euteleostomi</taxon>
        <taxon>Mammalia</taxon>
        <taxon>Eutheria</taxon>
        <taxon>Laurasiatheria</taxon>
        <taxon>Artiodactyla</taxon>
        <taxon>Whippomorpha</taxon>
        <taxon>Cetacea</taxon>
        <taxon>Mysticeti</taxon>
        <taxon>Balaenopteridae</taxon>
        <taxon>Balaenoptera</taxon>
    </lineage>
</organism>
<dbReference type="EMBL" id="SGJD01000249">
    <property type="protein sequence ID" value="KAB0406017.1"/>
    <property type="molecule type" value="Genomic_DNA"/>
</dbReference>
<proteinExistence type="predicted"/>
<feature type="domain" description="NHR" evidence="2">
    <location>
        <begin position="1130"/>
        <end position="1293"/>
    </location>
</feature>
<dbReference type="InterPro" id="IPR043136">
    <property type="entry name" value="B30.2/SPRY_sf"/>
</dbReference>
<dbReference type="InterPro" id="IPR037962">
    <property type="entry name" value="Neuralized"/>
</dbReference>
<feature type="compositionally biased region" description="Basic and acidic residues" evidence="1">
    <location>
        <begin position="193"/>
        <end position="204"/>
    </location>
</feature>
<dbReference type="CDD" id="cd12887">
    <property type="entry name" value="SPRY_NHR_like"/>
    <property type="match status" value="4"/>
</dbReference>
<dbReference type="SMART" id="SM00588">
    <property type="entry name" value="NEUZ"/>
    <property type="match status" value="4"/>
</dbReference>
<feature type="region of interest" description="Disordered" evidence="1">
    <location>
        <begin position="887"/>
        <end position="983"/>
    </location>
</feature>
<evidence type="ECO:0000313" key="4">
    <source>
        <dbReference type="Proteomes" id="UP000437017"/>
    </source>
</evidence>
<dbReference type="FunFam" id="2.60.120.920:FF:000001">
    <property type="entry name" value="neuralized-like protein 4 isoform X1"/>
    <property type="match status" value="3"/>
</dbReference>
<sequence length="1639" mass="175529">MWRVTVSTTVQSRVAKGERAQPSPETRVQKIPCGTGSLDGDASCLKRAKPVSCLRGGKRGTQWPVKCGFLVVGDPFVAHPESLSTTPSQVNSWSGSIEIGVTALDPSVLDFPSSATGLKGGSWVVSGCSVLRDGRSVLEDSCLGRRGPLRQVHPDHPFMVSPAQARPETFPNSLESHNGEGSGEAPGRGAGSEVDREGPQERGRGSAASLRMRRLISASFLRPAIAEFASMELSEVVSNAILSAYNGGLLNVNLSSPPAGEAPGPSGTATSPILTSNDALLFHEKCGTLIKLSNNNKTAERRRPLDEFNNGVVMTNRPLRDNEMFEIRIDKLVDKWSGSIEIGVTTHNPNNLEYPATMTNLQSGTSPRQGTIMMSGCGILTNGKGTRREYCEFSLDELQEGDHIGLTRKSNSALHFFINGIDQGVATPLTPPVVYGVVDLYGMAVKVTIVHNNNHSDRLRRNNAILRALATDDFNHGVVLSSRALRDGEVFQVRIDKMVDKWAGSIEIGVTTHNPAYLQLPSTMTNLRSGTWMMTGNGVMHNGTTILDEYGHNLDRLKVGEWGYRQVSAVGSPRSSKAGDTVGVVRREDGTLHFFVNGMTQGPAAWNVPPGVYAVVDLYGQAAQATIVDDVEVPQVPEPLPEGNNQVSPSSPSSGAGGSDLRFHQLHGSNAVITNGGRTALRHNCRSEFNDAIVISNRSVSGFHVPTFLLPSVGHPSRACLMAILPGRALRDGELFEIVIQKMVDRWSGSIEAGVTAIRPEDLEFPNTMTDIDYDTWMLSGTAIMQDGNTMRNNYGCDLDALGTGARIGMMRTAKGDLHYFINGQDQGAACSGLPPGKGDYSVAFALPPSAQPTPGYQAPDPFLSYPEVYAVVDLYGQCVQVSITNATGPMDNSLATSNTATEKSFPLHSPGHESCSEIGWLQQLQTEGKGEGSTRGGKQPRRGEEVTPGTQGLDPSPPPVGRDSVAGRGRFRTGSRHGERGVKVEELDEKWAGSLRLGLTTLAPGEMGPGAGSGPGLPPSLPELRTKTTWMVGSRVGIRRGADDTMHVLVDGEDMGPAATGIAKSVWAVLDLYGPVRSVSIVSSTRLDEPEGTQPPSPSSDTGSEGEEEDEGEEHSLEGQNQVAVMPTALEFLENHGKNILLSNGNRTATRVASYNQGIVVINQPLVPQLLVQVRIDFLNRQWTSSLVLGVITCPPERLNFPASACALKRAAWLLRGRGVFHNGLKICEKFGPNLDTCPEGTILGLRLDSSGGLHLHINGMDQGVAVPDVPQPCHALVDLYGQCEQVSGSGGGEEWCLGGWAVRGQRKSGVQGGDQQALGAGHTLADHPSRLQVTIVTPEPGAASGKSAGTQGDMEKADMVDGEPAEGARIPPHPHLVLLAPGPVTCAPSAPSGIKESVCWGPPPTASPLKSCEYHALCSRFQELLLLPEDYFMPPPKRSLCYCESCRKLRGDEAHRRRGEPPREYALPFGWCRFNLRVNPRLEAGTLTKKWHMAYHGSNVAAVRRVLDRGELGAGTASILSCRPLKGEPGLGFEEPGENCAPPREQQPPPVLLSPSLQYAGAEALASKVQFRDPKSQQTHQAQVAFQVCVRPGSYTPGPPSAALREPPDPHFSPAELEWVTKEKGATLLYALLVRVE</sequence>
<dbReference type="Gene3D" id="2.60.120.920">
    <property type="match status" value="6"/>
</dbReference>
<feature type="compositionally biased region" description="Gly residues" evidence="1">
    <location>
        <begin position="180"/>
        <end position="190"/>
    </location>
</feature>
<feature type="region of interest" description="Disordered" evidence="1">
    <location>
        <begin position="1"/>
        <end position="29"/>
    </location>
</feature>
<feature type="compositionally biased region" description="Polar residues" evidence="1">
    <location>
        <begin position="894"/>
        <end position="903"/>
    </location>
</feature>
<dbReference type="Pfam" id="PF07177">
    <property type="entry name" value="Neuralized"/>
    <property type="match status" value="6"/>
</dbReference>
<dbReference type="PROSITE" id="PS51065">
    <property type="entry name" value="NHR"/>
    <property type="match status" value="4"/>
</dbReference>
<keyword evidence="4" id="KW-1185">Reference proteome</keyword>
<name>A0A6A1QE95_BALPH</name>
<evidence type="ECO:0000259" key="2">
    <source>
        <dbReference type="PROSITE" id="PS51065"/>
    </source>
</evidence>
<protein>
    <recommendedName>
        <fullName evidence="2">NHR domain-containing protein</fullName>
    </recommendedName>
</protein>
<dbReference type="Proteomes" id="UP000437017">
    <property type="component" value="Unassembled WGS sequence"/>
</dbReference>
<evidence type="ECO:0000313" key="3">
    <source>
        <dbReference type="EMBL" id="KAB0406017.1"/>
    </source>
</evidence>
<feature type="compositionally biased region" description="Acidic residues" evidence="1">
    <location>
        <begin position="1105"/>
        <end position="1114"/>
    </location>
</feature>
<feature type="region of interest" description="Disordered" evidence="1">
    <location>
        <begin position="162"/>
        <end position="208"/>
    </location>
</feature>
<feature type="region of interest" description="Disordered" evidence="1">
    <location>
        <begin position="635"/>
        <end position="660"/>
    </location>
</feature>
<accession>A0A6A1QE95</accession>
<feature type="region of interest" description="Disordered" evidence="1">
    <location>
        <begin position="1085"/>
        <end position="1122"/>
    </location>
</feature>